<dbReference type="EMBL" id="JAUEIF010000001">
    <property type="protein sequence ID" value="MDN0024221.1"/>
    <property type="molecule type" value="Genomic_DNA"/>
</dbReference>
<dbReference type="AlphaFoldDB" id="A0AAW7JTI3"/>
<evidence type="ECO:0000313" key="5">
    <source>
        <dbReference type="Proteomes" id="UP001168478"/>
    </source>
</evidence>
<keyword evidence="4" id="KW-1185">Reference proteome</keyword>
<dbReference type="EMBL" id="JAUEIE010000001">
    <property type="protein sequence ID" value="MDN0021725.1"/>
    <property type="molecule type" value="Genomic_DNA"/>
</dbReference>
<dbReference type="Proteomes" id="UP001167831">
    <property type="component" value="Unassembled WGS sequence"/>
</dbReference>
<name>A0AAW7JTI3_9BACT</name>
<reference evidence="3" key="2">
    <citation type="submission" date="2023-08" db="EMBL/GenBank/DDBJ databases">
        <title>Identification and characterization of horizontal gene transfer across gut microbiota members of farm animals based on homology search.</title>
        <authorList>
            <person name="Schwarzerova J."/>
            <person name="Nykrynova M."/>
            <person name="Jureckova K."/>
            <person name="Cejkova D."/>
            <person name="Rychlik I."/>
        </authorList>
    </citation>
    <scope>NUCLEOTIDE SEQUENCE</scope>
    <source>
        <strain evidence="3">ET15</strain>
        <strain evidence="2">ET37</strain>
    </source>
</reference>
<dbReference type="Proteomes" id="UP001168478">
    <property type="component" value="Unassembled WGS sequence"/>
</dbReference>
<evidence type="ECO:0000256" key="1">
    <source>
        <dbReference type="SAM" id="MobiDB-lite"/>
    </source>
</evidence>
<organism evidence="3 5">
    <name type="scientific">Leyella lascolaii</name>
    <dbReference type="NCBI Taxonomy" id="1776379"/>
    <lineage>
        <taxon>Bacteria</taxon>
        <taxon>Pseudomonadati</taxon>
        <taxon>Bacteroidota</taxon>
        <taxon>Bacteroidia</taxon>
        <taxon>Bacteroidales</taxon>
        <taxon>Prevotellaceae</taxon>
        <taxon>Leyella</taxon>
    </lineage>
</organism>
<feature type="region of interest" description="Disordered" evidence="1">
    <location>
        <begin position="1"/>
        <end position="72"/>
    </location>
</feature>
<comment type="caution">
    <text evidence="3">The sequence shown here is derived from an EMBL/GenBank/DDBJ whole genome shotgun (WGS) entry which is preliminary data.</text>
</comment>
<proteinExistence type="predicted"/>
<dbReference type="RefSeq" id="WP_289836485.1">
    <property type="nucleotide sequence ID" value="NZ_JAUEIF010000001.1"/>
</dbReference>
<feature type="compositionally biased region" description="Polar residues" evidence="1">
    <location>
        <begin position="43"/>
        <end position="57"/>
    </location>
</feature>
<accession>A0AAW7JTI3</accession>
<protein>
    <submittedName>
        <fullName evidence="3">Uncharacterized protein</fullName>
    </submittedName>
</protein>
<evidence type="ECO:0000313" key="2">
    <source>
        <dbReference type="EMBL" id="MDN0021725.1"/>
    </source>
</evidence>
<gene>
    <name evidence="2" type="ORF">QVN81_01615</name>
    <name evidence="3" type="ORF">QVN84_01605</name>
</gene>
<evidence type="ECO:0000313" key="3">
    <source>
        <dbReference type="EMBL" id="MDN0024221.1"/>
    </source>
</evidence>
<sequence length="72" mass="7994">MKQKTEMPRKAFRTPVPHLPQPHFSPFSPLSRRYHDAIKALSSYRNARPTQPESLSGTAGKPVSQCGKGSFA</sequence>
<evidence type="ECO:0000313" key="4">
    <source>
        <dbReference type="Proteomes" id="UP001167831"/>
    </source>
</evidence>
<reference evidence="3" key="1">
    <citation type="submission" date="2023-06" db="EMBL/GenBank/DDBJ databases">
        <authorList>
            <person name="Zeman M."/>
            <person name="Kubasova T."/>
            <person name="Jahodarova E."/>
            <person name="Nykrynova M."/>
            <person name="Rychlik I."/>
        </authorList>
    </citation>
    <scope>NUCLEOTIDE SEQUENCE</scope>
    <source>
        <strain evidence="3">ET15</strain>
        <strain evidence="2">ET37</strain>
    </source>
</reference>